<dbReference type="Proteomes" id="UP001610631">
    <property type="component" value="Unassembled WGS sequence"/>
</dbReference>
<proteinExistence type="predicted"/>
<dbReference type="EMBL" id="JBBDHD010000068">
    <property type="protein sequence ID" value="MFH7598034.1"/>
    <property type="molecule type" value="Genomic_DNA"/>
</dbReference>
<accession>A0ABW7PIG2</accession>
<evidence type="ECO:0000313" key="2">
    <source>
        <dbReference type="Proteomes" id="UP001610631"/>
    </source>
</evidence>
<gene>
    <name evidence="1" type="ORF">WDV06_23475</name>
</gene>
<evidence type="ECO:0000313" key="1">
    <source>
        <dbReference type="EMBL" id="MFH7598034.1"/>
    </source>
</evidence>
<dbReference type="RefSeq" id="WP_395511749.1">
    <property type="nucleotide sequence ID" value="NZ_JBBDHD010000068.1"/>
</dbReference>
<sequence>MPWPWQWWSPNYSPPHGPSLEAIDADGPDKYYGTTWRRLERVLGMPAPSWHSSLRDPELMMAWRPGATTLEVPAVVVPAPGPLLRLAAQEPDGSRAGVAALDTARRAVWSETKSCHDEIGVKKLPTGCPRSWSADRRCRGGPGHDSATGPLGRLLCLMPGGGR</sequence>
<protein>
    <submittedName>
        <fullName evidence="1">Uncharacterized protein</fullName>
    </submittedName>
</protein>
<keyword evidence="2" id="KW-1185">Reference proteome</keyword>
<reference evidence="1 2" key="1">
    <citation type="submission" date="2024-03" db="EMBL/GenBank/DDBJ databases">
        <title>Whole genome sequencing of Streptomyces racemochromogenes, to identify antimicrobial biosynthetic gene clusters.</title>
        <authorList>
            <person name="Suryawanshi P."/>
            <person name="Krishnaraj P.U."/>
            <person name="Arun Y.P."/>
            <person name="Suryawanshi M.P."/>
            <person name="Rakshit O."/>
        </authorList>
    </citation>
    <scope>NUCLEOTIDE SEQUENCE [LARGE SCALE GENOMIC DNA]</scope>
    <source>
        <strain evidence="1 2">AUDT626</strain>
    </source>
</reference>
<organism evidence="1 2">
    <name type="scientific">Streptomyces racemochromogenes</name>
    <dbReference type="NCBI Taxonomy" id="67353"/>
    <lineage>
        <taxon>Bacteria</taxon>
        <taxon>Bacillati</taxon>
        <taxon>Actinomycetota</taxon>
        <taxon>Actinomycetes</taxon>
        <taxon>Kitasatosporales</taxon>
        <taxon>Streptomycetaceae</taxon>
        <taxon>Streptomyces</taxon>
    </lineage>
</organism>
<name>A0ABW7PIG2_9ACTN</name>
<comment type="caution">
    <text evidence="1">The sequence shown here is derived from an EMBL/GenBank/DDBJ whole genome shotgun (WGS) entry which is preliminary data.</text>
</comment>